<protein>
    <submittedName>
        <fullName evidence="2">Glycosyl transferase</fullName>
    </submittedName>
</protein>
<dbReference type="Gene3D" id="3.40.50.2000">
    <property type="entry name" value="Glycogen Phosphorylase B"/>
    <property type="match status" value="2"/>
</dbReference>
<name>A0A1Y5PVQ9_9SPHN</name>
<organism evidence="2">
    <name type="scientific">uncultured Sphingopyxis sp</name>
    <dbReference type="NCBI Taxonomy" id="310581"/>
    <lineage>
        <taxon>Bacteria</taxon>
        <taxon>Pseudomonadati</taxon>
        <taxon>Pseudomonadota</taxon>
        <taxon>Alphaproteobacteria</taxon>
        <taxon>Sphingomonadales</taxon>
        <taxon>Sphingomonadaceae</taxon>
        <taxon>Sphingopyxis</taxon>
        <taxon>environmental samples</taxon>
    </lineage>
</organism>
<dbReference type="RefSeq" id="WP_295326125.1">
    <property type="nucleotide sequence ID" value="NZ_LT598653.1"/>
</dbReference>
<feature type="domain" description="Glycosyltransferase subfamily 4-like N-terminal" evidence="1">
    <location>
        <begin position="23"/>
        <end position="201"/>
    </location>
</feature>
<sequence length="394" mass="42954">MKNVWILNHYAQEPGSFGGTRHFDLAKHLREFGWKASIIAAGTELNTGRQRLAAGENHRLDTFDGIDFLWLATPAYQGNGLGRLRNMATYAVRALGKSTAPLPPPDAVIGSSVHPLAAWAGLRLASRFNVPFFFEVRDLWPETLIDMGTLSRNHPAAIAMRMLEGRLYRGAEKIISLLPHAHRYIRRFDISEDKIAWLPNGIDLDRFPSPPPPLPAETFMLMYFGAHGGANGLDNVIAAMRLLGDQPVRLRLIGDGPSKTSLVEAAAGLANVSFEPPVPKDAIPALAAQADAFVFNLIDAPVFNYGISSNKLFDFMASGRPTLFCSSASNNPIADASGGITVQPGKPAALADAIRQLLDTPLTVRQTMGTNAREYIEKNHDFRSLARKLADILP</sequence>
<accession>A0A1Y5PVQ9</accession>
<dbReference type="InterPro" id="IPR050194">
    <property type="entry name" value="Glycosyltransferase_grp1"/>
</dbReference>
<dbReference type="Pfam" id="PF13579">
    <property type="entry name" value="Glyco_trans_4_4"/>
    <property type="match status" value="1"/>
</dbReference>
<dbReference type="CDD" id="cd03794">
    <property type="entry name" value="GT4_WbuB-like"/>
    <property type="match status" value="1"/>
</dbReference>
<proteinExistence type="predicted"/>
<dbReference type="Pfam" id="PF13692">
    <property type="entry name" value="Glyco_trans_1_4"/>
    <property type="match status" value="1"/>
</dbReference>
<reference evidence="2" key="1">
    <citation type="submission" date="2016-03" db="EMBL/GenBank/DDBJ databases">
        <authorList>
            <person name="Ploux O."/>
        </authorList>
    </citation>
    <scope>NUCLEOTIDE SEQUENCE</scope>
    <source>
        <strain evidence="2">UC10</strain>
    </source>
</reference>
<dbReference type="InterPro" id="IPR028098">
    <property type="entry name" value="Glyco_trans_4-like_N"/>
</dbReference>
<evidence type="ECO:0000259" key="1">
    <source>
        <dbReference type="Pfam" id="PF13579"/>
    </source>
</evidence>
<dbReference type="KEGG" id="sphu:SPPYR_1646"/>
<gene>
    <name evidence="2" type="ORF">SPPYR_1646</name>
</gene>
<dbReference type="PANTHER" id="PTHR45947:SF3">
    <property type="entry name" value="SULFOQUINOVOSYL TRANSFERASE SQD2"/>
    <property type="match status" value="1"/>
</dbReference>
<dbReference type="GO" id="GO:0016758">
    <property type="term" value="F:hexosyltransferase activity"/>
    <property type="evidence" value="ECO:0007669"/>
    <property type="project" value="TreeGrafter"/>
</dbReference>
<dbReference type="AlphaFoldDB" id="A0A1Y5PVQ9"/>
<dbReference type="SUPFAM" id="SSF53756">
    <property type="entry name" value="UDP-Glycosyltransferase/glycogen phosphorylase"/>
    <property type="match status" value="1"/>
</dbReference>
<keyword evidence="2" id="KW-0808">Transferase</keyword>
<dbReference type="EMBL" id="LT598653">
    <property type="protein sequence ID" value="SBV32766.1"/>
    <property type="molecule type" value="Genomic_DNA"/>
</dbReference>
<evidence type="ECO:0000313" key="2">
    <source>
        <dbReference type="EMBL" id="SBV32766.1"/>
    </source>
</evidence>
<dbReference type="PANTHER" id="PTHR45947">
    <property type="entry name" value="SULFOQUINOVOSYL TRANSFERASE SQD2"/>
    <property type="match status" value="1"/>
</dbReference>